<organism evidence="1 2">
    <name type="scientific">Tieghemostelium lacteum</name>
    <name type="common">Slime mold</name>
    <name type="synonym">Dictyostelium lacteum</name>
    <dbReference type="NCBI Taxonomy" id="361077"/>
    <lineage>
        <taxon>Eukaryota</taxon>
        <taxon>Amoebozoa</taxon>
        <taxon>Evosea</taxon>
        <taxon>Eumycetozoa</taxon>
        <taxon>Dictyostelia</taxon>
        <taxon>Dictyosteliales</taxon>
        <taxon>Raperosteliaceae</taxon>
        <taxon>Tieghemostelium</taxon>
    </lineage>
</organism>
<dbReference type="EMBL" id="LODT01000025">
    <property type="protein sequence ID" value="KYQ93724.1"/>
    <property type="molecule type" value="Genomic_DNA"/>
</dbReference>
<sequence>MRINNENEIDSINEINGIPIEEIEDRSKKIDDNTEYKDTYRYRSFDGFLGDNEKFKERLHKDWQLIKEWNKFYNKSLSHQELSGYLSDVIRQCENERLQKSLGPMTPIRLNYQIPETLVTYTMDKGEKLREVQLEINKNIYNGFQYSLFYNTAISENDIWNQKWSWDYKIKNLQNQIEITVSGSHDKGILIYIKELGFYEGDESNTYRIDPMIAISLLNGVTDQFTTTSFKLQKDKQIYKLNSQILLLQQQIKPENKKDHNDYLQFEIQNLLNNINKIQEEVS</sequence>
<evidence type="ECO:0000313" key="1">
    <source>
        <dbReference type="EMBL" id="KYQ93724.1"/>
    </source>
</evidence>
<dbReference type="OMA" id="ESWRYRS"/>
<dbReference type="OrthoDB" id="19191at2759"/>
<dbReference type="AlphaFoldDB" id="A0A151ZIP9"/>
<evidence type="ECO:0000313" key="2">
    <source>
        <dbReference type="Proteomes" id="UP000076078"/>
    </source>
</evidence>
<keyword evidence="2" id="KW-1185">Reference proteome</keyword>
<protein>
    <submittedName>
        <fullName evidence="1">Uncharacterized protein</fullName>
    </submittedName>
</protein>
<accession>A0A151ZIP9</accession>
<proteinExistence type="predicted"/>
<comment type="caution">
    <text evidence="1">The sequence shown here is derived from an EMBL/GenBank/DDBJ whole genome shotgun (WGS) entry which is preliminary data.</text>
</comment>
<dbReference type="FunCoup" id="A0A151ZIP9">
    <property type="interactions" value="73"/>
</dbReference>
<dbReference type="InParanoid" id="A0A151ZIP9"/>
<gene>
    <name evidence="1" type="ORF">DLAC_05113</name>
</gene>
<name>A0A151ZIP9_TIELA</name>
<dbReference type="Proteomes" id="UP000076078">
    <property type="component" value="Unassembled WGS sequence"/>
</dbReference>
<reference evidence="1 2" key="1">
    <citation type="submission" date="2015-12" db="EMBL/GenBank/DDBJ databases">
        <title>Dictyostelia acquired genes for synthesis and detection of signals that induce cell-type specialization by lateral gene transfer from prokaryotes.</title>
        <authorList>
            <person name="Gloeckner G."/>
            <person name="Schaap P."/>
        </authorList>
    </citation>
    <scope>NUCLEOTIDE SEQUENCE [LARGE SCALE GENOMIC DNA]</scope>
    <source>
        <strain evidence="1 2">TK</strain>
    </source>
</reference>